<keyword evidence="2" id="KW-1133">Transmembrane helix</keyword>
<dbReference type="OrthoDB" id="10062419at2759"/>
<protein>
    <recommendedName>
        <fullName evidence="3">DUF7630 domain-containing protein</fullName>
    </recommendedName>
</protein>
<feature type="transmembrane region" description="Helical" evidence="2">
    <location>
        <begin position="494"/>
        <end position="512"/>
    </location>
</feature>
<dbReference type="EMBL" id="JAIZAY010000009">
    <property type="protein sequence ID" value="KAJ8036443.1"/>
    <property type="molecule type" value="Genomic_DNA"/>
</dbReference>
<reference evidence="4" key="1">
    <citation type="submission" date="2021-10" db="EMBL/GenBank/DDBJ databases">
        <title>Tropical sea cucumber genome reveals ecological adaptation and Cuvierian tubules defense mechanism.</title>
        <authorList>
            <person name="Chen T."/>
        </authorList>
    </citation>
    <scope>NUCLEOTIDE SEQUENCE</scope>
    <source>
        <strain evidence="4">Nanhai2018</strain>
        <tissue evidence="4">Muscle</tissue>
    </source>
</reference>
<feature type="transmembrane region" description="Helical" evidence="2">
    <location>
        <begin position="524"/>
        <end position="540"/>
    </location>
</feature>
<dbReference type="PANTHER" id="PTHR11319">
    <property type="entry name" value="G PROTEIN-COUPLED RECEPTOR-RELATED"/>
    <property type="match status" value="1"/>
</dbReference>
<feature type="transmembrane region" description="Helical" evidence="2">
    <location>
        <begin position="552"/>
        <end position="577"/>
    </location>
</feature>
<feature type="transmembrane region" description="Helical" evidence="2">
    <location>
        <begin position="236"/>
        <end position="255"/>
    </location>
</feature>
<feature type="transmembrane region" description="Helical" evidence="2">
    <location>
        <begin position="276"/>
        <end position="296"/>
    </location>
</feature>
<keyword evidence="5" id="KW-1185">Reference proteome</keyword>
<dbReference type="AlphaFoldDB" id="A0A9Q1C1C8"/>
<dbReference type="InterPro" id="IPR056047">
    <property type="entry name" value="CRMPA-like_DUF7630"/>
</dbReference>
<dbReference type="Proteomes" id="UP001152320">
    <property type="component" value="Chromosome 9"/>
</dbReference>
<evidence type="ECO:0000256" key="2">
    <source>
        <dbReference type="SAM" id="Phobius"/>
    </source>
</evidence>
<accession>A0A9Q1C1C8</accession>
<dbReference type="Gene3D" id="2.10.50.10">
    <property type="entry name" value="Tumor Necrosis Factor Receptor, subunit A, domain 2"/>
    <property type="match status" value="1"/>
</dbReference>
<sequence length="606" mass="70300">MACKECNVGTYVKSGHGTSIRDCEVCPEGTNQSIQAGFRACRCKVGYARTDRYGPCFVCLIDKGLDCTNDFRLLAYGYFWYWNFSSANITSYRLFVSNLKDESKNISLYTNYTSEIPSTFRCPRTQSCPNTNGEIQGQCAEGYTGWLCTRCLPGYYSVLNTCIKCPEKSSLILEIGAFVSVCVFICFLFSWQLKRDAKRDRQSRSFLDVVISRVKILLGFYQVVGEIFASVHDISWKGPLVIIGTFISSLELNILRIFVRPRCISEMLVINPKIEFIIGVSCPVVIITIPLCIYQTRKLYLKCKRFFYSATQFYQSNLKNLRTRLITCVIVLLFLFYPPICSVIFELYPRACKTFYLDKDKIYNVTRLRANYDFDCEDLAVYQTCAYIFTGVYVVMFPAVLLYMLWLYVPRTSKPSTSRIDQQNSFSQEEGNHDDELTPLVINDANSRSQPAPLWLSFLCENYKEKYWFWEIIELSRKVTQTLLITLCGWEDRLTVLMTTCISVLFLLLHAWYRPMKESNEQRLQMFSLTVIFINVLVAANDVQEDDYEESISVILILLNILVLVIIVGEVLMTLVVHIKHSKLSKIFVVRFRKFRLRWKRYFSTK</sequence>
<feature type="transmembrane region" description="Helical" evidence="2">
    <location>
        <begin position="324"/>
        <end position="348"/>
    </location>
</feature>
<gene>
    <name evidence="4" type="ORF">HOLleu_20417</name>
</gene>
<feature type="transmembrane region" description="Helical" evidence="2">
    <location>
        <begin position="171"/>
        <end position="193"/>
    </location>
</feature>
<feature type="transmembrane region" description="Helical" evidence="2">
    <location>
        <begin position="387"/>
        <end position="409"/>
    </location>
</feature>
<evidence type="ECO:0000313" key="5">
    <source>
        <dbReference type="Proteomes" id="UP001152320"/>
    </source>
</evidence>
<evidence type="ECO:0000256" key="1">
    <source>
        <dbReference type="SAM" id="MobiDB-lite"/>
    </source>
</evidence>
<keyword evidence="2" id="KW-0472">Membrane</keyword>
<name>A0A9Q1C1C8_HOLLE</name>
<evidence type="ECO:0000259" key="3">
    <source>
        <dbReference type="Pfam" id="PF24633"/>
    </source>
</evidence>
<feature type="region of interest" description="Disordered" evidence="1">
    <location>
        <begin position="414"/>
        <end position="434"/>
    </location>
</feature>
<organism evidence="4 5">
    <name type="scientific">Holothuria leucospilota</name>
    <name type="common">Black long sea cucumber</name>
    <name type="synonym">Mertensiothuria leucospilota</name>
    <dbReference type="NCBI Taxonomy" id="206669"/>
    <lineage>
        <taxon>Eukaryota</taxon>
        <taxon>Metazoa</taxon>
        <taxon>Echinodermata</taxon>
        <taxon>Eleutherozoa</taxon>
        <taxon>Echinozoa</taxon>
        <taxon>Holothuroidea</taxon>
        <taxon>Aspidochirotacea</taxon>
        <taxon>Aspidochirotida</taxon>
        <taxon>Holothuriidae</taxon>
        <taxon>Holothuria</taxon>
    </lineage>
</organism>
<evidence type="ECO:0000313" key="4">
    <source>
        <dbReference type="EMBL" id="KAJ8036443.1"/>
    </source>
</evidence>
<dbReference type="Pfam" id="PF24633">
    <property type="entry name" value="DUF7630"/>
    <property type="match status" value="1"/>
</dbReference>
<feature type="domain" description="DUF7630" evidence="3">
    <location>
        <begin position="120"/>
        <end position="165"/>
    </location>
</feature>
<feature type="compositionally biased region" description="Polar residues" evidence="1">
    <location>
        <begin position="414"/>
        <end position="429"/>
    </location>
</feature>
<keyword evidence="2" id="KW-0812">Transmembrane</keyword>
<proteinExistence type="predicted"/>
<dbReference type="PANTHER" id="PTHR11319:SF35">
    <property type="entry name" value="OUTER MEMBRANE PROTEIN PMPC-RELATED"/>
    <property type="match status" value="1"/>
</dbReference>
<comment type="caution">
    <text evidence="4">The sequence shown here is derived from an EMBL/GenBank/DDBJ whole genome shotgun (WGS) entry which is preliminary data.</text>
</comment>